<comment type="caution">
    <text evidence="1">The sequence shown here is derived from an EMBL/GenBank/DDBJ whole genome shotgun (WGS) entry which is preliminary data.</text>
</comment>
<name>A0A401ZJV9_9CHLR</name>
<dbReference type="RefSeq" id="WP_174844795.1">
    <property type="nucleotide sequence ID" value="NZ_BIFQ01000001.1"/>
</dbReference>
<dbReference type="Proteomes" id="UP000287224">
    <property type="component" value="Unassembled WGS sequence"/>
</dbReference>
<keyword evidence="2" id="KW-1185">Reference proteome</keyword>
<reference evidence="2" key="1">
    <citation type="submission" date="2018-12" db="EMBL/GenBank/DDBJ databases">
        <title>Tengunoibacter tsumagoiensis gen. nov., sp. nov., Dictyobacter kobayashii sp. nov., D. alpinus sp. nov., and D. joshuensis sp. nov. and description of Dictyobacteraceae fam. nov. within the order Ktedonobacterales isolated from Tengu-no-mugimeshi.</title>
        <authorList>
            <person name="Wang C.M."/>
            <person name="Zheng Y."/>
            <person name="Sakai Y."/>
            <person name="Toyoda A."/>
            <person name="Minakuchi Y."/>
            <person name="Abe K."/>
            <person name="Yokota A."/>
            <person name="Yabe S."/>
        </authorList>
    </citation>
    <scope>NUCLEOTIDE SEQUENCE [LARGE SCALE GENOMIC DNA]</scope>
    <source>
        <strain evidence="2">S-27</strain>
    </source>
</reference>
<sequence>MSRSGVAGILHYAEAVRDGKLTIPIERIMPLADAAAAQGIAEKGGVARIILTA</sequence>
<gene>
    <name evidence="1" type="ORF">KDAU_44470</name>
</gene>
<dbReference type="EMBL" id="BIFQ01000001">
    <property type="protein sequence ID" value="GCE07118.1"/>
    <property type="molecule type" value="Genomic_DNA"/>
</dbReference>
<organism evidence="1 2">
    <name type="scientific">Dictyobacter aurantiacus</name>
    <dbReference type="NCBI Taxonomy" id="1936993"/>
    <lineage>
        <taxon>Bacteria</taxon>
        <taxon>Bacillati</taxon>
        <taxon>Chloroflexota</taxon>
        <taxon>Ktedonobacteria</taxon>
        <taxon>Ktedonobacterales</taxon>
        <taxon>Dictyobacteraceae</taxon>
        <taxon>Dictyobacter</taxon>
    </lineage>
</organism>
<dbReference type="AlphaFoldDB" id="A0A401ZJV9"/>
<evidence type="ECO:0000313" key="2">
    <source>
        <dbReference type="Proteomes" id="UP000287224"/>
    </source>
</evidence>
<accession>A0A401ZJV9</accession>
<evidence type="ECO:0000313" key="1">
    <source>
        <dbReference type="EMBL" id="GCE07118.1"/>
    </source>
</evidence>
<proteinExistence type="predicted"/>
<evidence type="ECO:0008006" key="3">
    <source>
        <dbReference type="Google" id="ProtNLM"/>
    </source>
</evidence>
<protein>
    <recommendedName>
        <fullName evidence="3">Alcohol dehydrogenase-like C-terminal domain-containing protein</fullName>
    </recommendedName>
</protein>